<protein>
    <recommendedName>
        <fullName evidence="3">YlzJ-like protein</fullName>
    </recommendedName>
</protein>
<keyword evidence="2" id="KW-1185">Reference proteome</keyword>
<organism evidence="1 2">
    <name type="scientific">Pelotomaculum thermopropionicum (strain DSM 13744 / JCM 10971 / SI)</name>
    <dbReference type="NCBI Taxonomy" id="370438"/>
    <lineage>
        <taxon>Bacteria</taxon>
        <taxon>Bacillati</taxon>
        <taxon>Bacillota</taxon>
        <taxon>Clostridia</taxon>
        <taxon>Eubacteriales</taxon>
        <taxon>Desulfotomaculaceae</taxon>
        <taxon>Pelotomaculum</taxon>
    </lineage>
</organism>
<dbReference type="AlphaFoldDB" id="A5D2Q8"/>
<dbReference type="KEGG" id="pth:PTH_1291"/>
<dbReference type="InterPro" id="IPR025619">
    <property type="entry name" value="YlzJ"/>
</dbReference>
<dbReference type="EMBL" id="AP009389">
    <property type="protein sequence ID" value="BAF59472.1"/>
    <property type="molecule type" value="Genomic_DNA"/>
</dbReference>
<accession>A5D2Q8</accession>
<dbReference type="Proteomes" id="UP000006556">
    <property type="component" value="Chromosome"/>
</dbReference>
<name>A5D2Q8_PELTS</name>
<evidence type="ECO:0000313" key="1">
    <source>
        <dbReference type="EMBL" id="BAF59472.1"/>
    </source>
</evidence>
<gene>
    <name evidence="1" type="ordered locus">PTH_1291</name>
</gene>
<evidence type="ECO:0000313" key="2">
    <source>
        <dbReference type="Proteomes" id="UP000006556"/>
    </source>
</evidence>
<dbReference type="eggNOG" id="ENOG5033ACS">
    <property type="taxonomic scope" value="Bacteria"/>
</dbReference>
<reference evidence="2" key="1">
    <citation type="journal article" date="2008" name="Genome Res.">
        <title>The genome of Pelotomaculum thermopropionicum reveals niche-associated evolution in anaerobic microbiota.</title>
        <authorList>
            <person name="Kosaka T."/>
            <person name="Kato S."/>
            <person name="Shimoyama T."/>
            <person name="Ishii S."/>
            <person name="Abe T."/>
            <person name="Watanabe K."/>
        </authorList>
    </citation>
    <scope>NUCLEOTIDE SEQUENCE [LARGE SCALE GENOMIC DNA]</scope>
    <source>
        <strain evidence="2">DSM 13744 / JCM 10971 / SI</strain>
    </source>
</reference>
<dbReference type="Pfam" id="PF14035">
    <property type="entry name" value="YlzJ"/>
    <property type="match status" value="1"/>
</dbReference>
<dbReference type="HOGENOM" id="CLU_189760_1_0_9"/>
<proteinExistence type="predicted"/>
<sequence length="71" mass="8332">MILYTPMQLELVLEGFDRTEYPEYREINYDGVPLLVERTEHGKNRIVKLLSTNPYDYLRAELAPGNLIDCQ</sequence>
<evidence type="ECO:0008006" key="3">
    <source>
        <dbReference type="Google" id="ProtNLM"/>
    </source>
</evidence>
<dbReference type="STRING" id="370438.PTH_1291"/>